<evidence type="ECO:0000313" key="2">
    <source>
        <dbReference type="Proteomes" id="UP000033934"/>
    </source>
</evidence>
<dbReference type="EMBL" id="LBVO01000033">
    <property type="protein sequence ID" value="KKQ88353.1"/>
    <property type="molecule type" value="Genomic_DNA"/>
</dbReference>
<evidence type="ECO:0000313" key="1">
    <source>
        <dbReference type="EMBL" id="KKQ88353.1"/>
    </source>
</evidence>
<proteinExistence type="predicted"/>
<protein>
    <submittedName>
        <fullName evidence="1">Uncharacterized protein</fullName>
    </submittedName>
</protein>
<dbReference type="AlphaFoldDB" id="A0A0G0L8M2"/>
<comment type="caution">
    <text evidence="1">The sequence shown here is derived from an EMBL/GenBank/DDBJ whole genome shotgun (WGS) entry which is preliminary data.</text>
</comment>
<accession>A0A0G0L8M2</accession>
<sequence>MLARKVLVVGSVSRQRQIAAHLPECEIVPYEDYDSKGLSSPTDLDAIVICCDDGLSLTAVWKFRKSFLPIYLLDGQRFQLINQIGREMHWWSWLRPIVCGELRPALSLVNHRPSLGQLFTTP</sequence>
<dbReference type="Proteomes" id="UP000033934">
    <property type="component" value="Unassembled WGS sequence"/>
</dbReference>
<gene>
    <name evidence="1" type="ORF">UT11_C0033G0007</name>
</gene>
<reference evidence="1 2" key="1">
    <citation type="journal article" date="2015" name="Nature">
        <title>rRNA introns, odd ribosomes, and small enigmatic genomes across a large radiation of phyla.</title>
        <authorList>
            <person name="Brown C.T."/>
            <person name="Hug L.A."/>
            <person name="Thomas B.C."/>
            <person name="Sharon I."/>
            <person name="Castelle C.J."/>
            <person name="Singh A."/>
            <person name="Wilkins M.J."/>
            <person name="Williams K.H."/>
            <person name="Banfield J.F."/>
        </authorList>
    </citation>
    <scope>NUCLEOTIDE SEQUENCE [LARGE SCALE GENOMIC DNA]</scope>
</reference>
<organism evidence="1 2">
    <name type="scientific">Berkelbacteria bacterium GW2011_GWA2_38_9</name>
    <dbReference type="NCBI Taxonomy" id="1618334"/>
    <lineage>
        <taxon>Bacteria</taxon>
        <taxon>Candidatus Berkelbacteria</taxon>
    </lineage>
</organism>
<name>A0A0G0L8M2_9BACT</name>